<name>A0A2P7QET9_9SPHN</name>
<feature type="domain" description="BioF2-like acetyltransferase" evidence="1">
    <location>
        <begin position="199"/>
        <end position="342"/>
    </location>
</feature>
<dbReference type="InterPro" id="IPR038740">
    <property type="entry name" value="BioF2-like_GNAT_dom"/>
</dbReference>
<gene>
    <name evidence="2" type="ORF">C7I55_25605</name>
</gene>
<dbReference type="EMBL" id="PXYI01000013">
    <property type="protein sequence ID" value="PSJ36454.1"/>
    <property type="molecule type" value="Genomic_DNA"/>
</dbReference>
<dbReference type="InterPro" id="IPR016181">
    <property type="entry name" value="Acyl_CoA_acyltransferase"/>
</dbReference>
<dbReference type="SUPFAM" id="SSF55729">
    <property type="entry name" value="Acyl-CoA N-acyltransferases (Nat)"/>
    <property type="match status" value="1"/>
</dbReference>
<evidence type="ECO:0000313" key="2">
    <source>
        <dbReference type="EMBL" id="PSJ36454.1"/>
    </source>
</evidence>
<sequence>METWLPAGSLWRLEGVAEGPEMQEAARPIASAVAVDVAIVAGVPDEIDLAAARADSAHLFLRRAWYEAAGHSGVRTVIAARPDGAVIAALPTAPTRWPGMRLVPGSYWPFRSFPVDADIADSELAAMLSSSAVRKALGPVWRMGPVYENDPTLIRLLRICAGSGWTPLPRRIAPSFLLDIDRLQADGSWPRGSTLRKNRFHEKHLATHGDLEWRFVSGAGWTSEVFDDLAEIERRSWVADRTDGSDAKFMAPHHRRVWEGAAADPVLAEAMRAAILYIGGAPAAFSFDLDAGSIKYAIANSYDERFAKHSPGKCLYYRNLVEAMERGIAIVDWGAGDSGYKRTIGADEGPGIVDLLFVGNAALARVIAPIWRRSGRKG</sequence>
<accession>A0A2P7QET9</accession>
<proteinExistence type="predicted"/>
<keyword evidence="2" id="KW-0808">Transferase</keyword>
<protein>
    <submittedName>
        <fullName evidence="2">GNAT family N-acetyltransferase</fullName>
    </submittedName>
</protein>
<dbReference type="Pfam" id="PF13480">
    <property type="entry name" value="Acetyltransf_6"/>
    <property type="match status" value="1"/>
</dbReference>
<reference evidence="2 3" key="1">
    <citation type="submission" date="2018-03" db="EMBL/GenBank/DDBJ databases">
        <title>The draft genome of Sphingosinicella sp. GL-C-18.</title>
        <authorList>
            <person name="Liu L."/>
            <person name="Li L."/>
            <person name="Liang L."/>
            <person name="Zhang X."/>
            <person name="Wang T."/>
        </authorList>
    </citation>
    <scope>NUCLEOTIDE SEQUENCE [LARGE SCALE GENOMIC DNA]</scope>
    <source>
        <strain evidence="2 3">GL-C-18</strain>
    </source>
</reference>
<organism evidence="2 3">
    <name type="scientific">Allosphingosinicella deserti</name>
    <dbReference type="NCBI Taxonomy" id="2116704"/>
    <lineage>
        <taxon>Bacteria</taxon>
        <taxon>Pseudomonadati</taxon>
        <taxon>Pseudomonadota</taxon>
        <taxon>Alphaproteobacteria</taxon>
        <taxon>Sphingomonadales</taxon>
        <taxon>Sphingomonadaceae</taxon>
        <taxon>Allosphingosinicella</taxon>
    </lineage>
</organism>
<keyword evidence="3" id="KW-1185">Reference proteome</keyword>
<dbReference type="GO" id="GO:0016740">
    <property type="term" value="F:transferase activity"/>
    <property type="evidence" value="ECO:0007669"/>
    <property type="project" value="UniProtKB-KW"/>
</dbReference>
<evidence type="ECO:0000313" key="3">
    <source>
        <dbReference type="Proteomes" id="UP000241167"/>
    </source>
</evidence>
<dbReference type="Proteomes" id="UP000241167">
    <property type="component" value="Unassembled WGS sequence"/>
</dbReference>
<comment type="caution">
    <text evidence="2">The sequence shown here is derived from an EMBL/GenBank/DDBJ whole genome shotgun (WGS) entry which is preliminary data.</text>
</comment>
<dbReference type="AlphaFoldDB" id="A0A2P7QET9"/>
<evidence type="ECO:0000259" key="1">
    <source>
        <dbReference type="Pfam" id="PF13480"/>
    </source>
</evidence>